<evidence type="ECO:0000256" key="4">
    <source>
        <dbReference type="ARBA" id="ARBA00022692"/>
    </source>
</evidence>
<dbReference type="NCBIfam" id="TIGR00836">
    <property type="entry name" value="amt"/>
    <property type="match status" value="1"/>
</dbReference>
<feature type="transmembrane region" description="Helical" evidence="8">
    <location>
        <begin position="145"/>
        <end position="165"/>
    </location>
</feature>
<evidence type="ECO:0000256" key="1">
    <source>
        <dbReference type="ARBA" id="ARBA00004141"/>
    </source>
</evidence>
<feature type="transmembrane region" description="Helical" evidence="8">
    <location>
        <begin position="29"/>
        <end position="49"/>
    </location>
</feature>
<evidence type="ECO:0000313" key="12">
    <source>
        <dbReference type="Proteomes" id="UP000183832"/>
    </source>
</evidence>
<keyword evidence="6 8" id="KW-0472">Membrane</keyword>
<feature type="transmembrane region" description="Helical" evidence="8">
    <location>
        <begin position="257"/>
        <end position="276"/>
    </location>
</feature>
<feature type="transmembrane region" description="Helical" evidence="8">
    <location>
        <begin position="288"/>
        <end position="306"/>
    </location>
</feature>
<keyword evidence="4 8" id="KW-0812">Transmembrane</keyword>
<dbReference type="Pfam" id="PF00909">
    <property type="entry name" value="Ammonium_transp"/>
    <property type="match status" value="1"/>
</dbReference>
<feature type="transmembrane region" description="Helical" evidence="8">
    <location>
        <begin position="111"/>
        <end position="133"/>
    </location>
</feature>
<protein>
    <recommendedName>
        <fullName evidence="8">Ammonium transporter</fullName>
    </recommendedName>
</protein>
<dbReference type="STRING" id="568069.A0A1J1HFB9"/>
<gene>
    <name evidence="11" type="ORF">CLUMA_CG000499</name>
</gene>
<feature type="transmembrane region" description="Helical" evidence="8">
    <location>
        <begin position="312"/>
        <end position="329"/>
    </location>
</feature>
<feature type="transmembrane region" description="Helical" evidence="8">
    <location>
        <begin position="341"/>
        <end position="359"/>
    </location>
</feature>
<evidence type="ECO:0000256" key="3">
    <source>
        <dbReference type="ARBA" id="ARBA00022448"/>
    </source>
</evidence>
<dbReference type="Proteomes" id="UP000183832">
    <property type="component" value="Unassembled WGS sequence"/>
</dbReference>
<comment type="subcellular location">
    <subcellularLocation>
        <location evidence="8">Cell membrane</location>
        <topology evidence="8">Multi-pass membrane protein</topology>
    </subcellularLocation>
    <subcellularLocation>
        <location evidence="1">Membrane</location>
        <topology evidence="1">Multi-pass membrane protein</topology>
    </subcellularLocation>
</comment>
<keyword evidence="3 8" id="KW-0813">Transport</keyword>
<comment type="similarity">
    <text evidence="2 8">Belongs to the ammonia transporter channel (TC 1.A.11.2) family.</text>
</comment>
<dbReference type="FunFam" id="1.10.3430.10:FF:000008">
    <property type="entry name" value="Ammonium transporter"/>
    <property type="match status" value="1"/>
</dbReference>
<dbReference type="InterPro" id="IPR024041">
    <property type="entry name" value="NH4_transpt_AmtB-like_dom"/>
</dbReference>
<feature type="region of interest" description="Disordered" evidence="9">
    <location>
        <begin position="433"/>
        <end position="461"/>
    </location>
</feature>
<dbReference type="GO" id="GO:0008519">
    <property type="term" value="F:ammonium channel activity"/>
    <property type="evidence" value="ECO:0007669"/>
    <property type="project" value="InterPro"/>
</dbReference>
<evidence type="ECO:0000256" key="5">
    <source>
        <dbReference type="ARBA" id="ARBA00022989"/>
    </source>
</evidence>
<dbReference type="PANTHER" id="PTHR11730:SF58">
    <property type="entry name" value="AMMONIUM TRANSPORTER"/>
    <property type="match status" value="1"/>
</dbReference>
<evidence type="ECO:0000313" key="11">
    <source>
        <dbReference type="EMBL" id="CRK86663.1"/>
    </source>
</evidence>
<dbReference type="InterPro" id="IPR029020">
    <property type="entry name" value="Ammonium/urea_transptr"/>
</dbReference>
<dbReference type="GO" id="GO:0005886">
    <property type="term" value="C:plasma membrane"/>
    <property type="evidence" value="ECO:0007669"/>
    <property type="project" value="UniProtKB-SubCell"/>
</dbReference>
<reference evidence="11 12" key="1">
    <citation type="submission" date="2015-04" db="EMBL/GenBank/DDBJ databases">
        <authorList>
            <person name="Syromyatnikov M.Y."/>
            <person name="Popov V.N."/>
        </authorList>
    </citation>
    <scope>NUCLEOTIDE SEQUENCE [LARGE SCALE GENOMIC DNA]</scope>
</reference>
<dbReference type="AlphaFoldDB" id="A0A1J1HFB9"/>
<dbReference type="OrthoDB" id="7785423at2759"/>
<evidence type="ECO:0000256" key="6">
    <source>
        <dbReference type="ARBA" id="ARBA00023136"/>
    </source>
</evidence>
<evidence type="ECO:0000259" key="10">
    <source>
        <dbReference type="Pfam" id="PF00909"/>
    </source>
</evidence>
<feature type="transmembrane region" description="Helical" evidence="8">
    <location>
        <begin position="185"/>
        <end position="205"/>
    </location>
</feature>
<feature type="region of interest" description="Disordered" evidence="9">
    <location>
        <begin position="483"/>
        <end position="503"/>
    </location>
</feature>
<feature type="transmembrane region" description="Helical" evidence="8">
    <location>
        <begin position="379"/>
        <end position="407"/>
    </location>
</feature>
<name>A0A1J1HFB9_9DIPT</name>
<evidence type="ECO:0000256" key="9">
    <source>
        <dbReference type="SAM" id="MobiDB-lite"/>
    </source>
</evidence>
<feature type="transmembrane region" description="Helical" evidence="8">
    <location>
        <begin position="70"/>
        <end position="91"/>
    </location>
</feature>
<organism evidence="11 12">
    <name type="scientific">Clunio marinus</name>
    <dbReference type="NCBI Taxonomy" id="568069"/>
    <lineage>
        <taxon>Eukaryota</taxon>
        <taxon>Metazoa</taxon>
        <taxon>Ecdysozoa</taxon>
        <taxon>Arthropoda</taxon>
        <taxon>Hexapoda</taxon>
        <taxon>Insecta</taxon>
        <taxon>Pterygota</taxon>
        <taxon>Neoptera</taxon>
        <taxon>Endopterygota</taxon>
        <taxon>Diptera</taxon>
        <taxon>Nematocera</taxon>
        <taxon>Chironomoidea</taxon>
        <taxon>Chironomidae</taxon>
        <taxon>Clunio</taxon>
    </lineage>
</organism>
<dbReference type="PANTHER" id="PTHR11730">
    <property type="entry name" value="AMMONIUM TRANSPORTER"/>
    <property type="match status" value="1"/>
</dbReference>
<dbReference type="EMBL" id="CVRI01000002">
    <property type="protein sequence ID" value="CRK86663.1"/>
    <property type="molecule type" value="Genomic_DNA"/>
</dbReference>
<feature type="transmembrane region" description="Helical" evidence="8">
    <location>
        <begin position="217"/>
        <end position="237"/>
    </location>
</feature>
<dbReference type="Gene3D" id="1.10.3430.10">
    <property type="entry name" value="Ammonium transporter AmtB like domains"/>
    <property type="match status" value="1"/>
</dbReference>
<proteinExistence type="inferred from homology"/>
<feature type="domain" description="Ammonium transporter AmtB-like" evidence="10">
    <location>
        <begin position="31"/>
        <end position="430"/>
    </location>
</feature>
<keyword evidence="7 8" id="KW-0924">Ammonia transport</keyword>
<evidence type="ECO:0000256" key="2">
    <source>
        <dbReference type="ARBA" id="ARBA00005887"/>
    </source>
</evidence>
<keyword evidence="5 8" id="KW-1133">Transmembrane helix</keyword>
<keyword evidence="12" id="KW-1185">Reference proteome</keyword>
<dbReference type="GO" id="GO:0097272">
    <property type="term" value="P:ammonium homeostasis"/>
    <property type="evidence" value="ECO:0007669"/>
    <property type="project" value="TreeGrafter"/>
</dbReference>
<dbReference type="SUPFAM" id="SSF111352">
    <property type="entry name" value="Ammonium transporter"/>
    <property type="match status" value="1"/>
</dbReference>
<accession>A0A1J1HFB9</accession>
<evidence type="ECO:0000256" key="7">
    <source>
        <dbReference type="ARBA" id="ARBA00023177"/>
    </source>
</evidence>
<evidence type="ECO:0000256" key="8">
    <source>
        <dbReference type="RuleBase" id="RU362002"/>
    </source>
</evidence>
<sequence length="503" mass="54884">MATHHTINSYARNDSYVIPGVYDIEQDDVSWIMVASIIIFSMQTGFGLLESGIVSRKNEVNIMMKNIVDVVLGGFTYWLFGYGLSYGRSNYTTPFIAFGDFMVDPEVNNPLMGQIFTSFFFQLSFATTATTILSGTVAERINFHAYCLFSLINTVVYCIPAGWVWGEHGFLKTMGVVDIAGSGPVHLLGGASALAAGIMLGPRVNRYDKEANDPPPMGNPINACVGLFFLWWGWLAFNSGSTYGLSDTKWEYAARSAFMTILASFGGGSYALIHSLIKQKGKLDPSDLINGILGSLVGITAGCFLFRAWESILVGVIGSILTLTSLPLFDKLRIDDPVGAIAVHGVSGIWGVLAVGLFADDTHLGSTSGRLGVLKGGGWYLLGVQSLAVICIVFWATSSTFLLLWIVNKITPLRMDPKDELLGADYTEHNIMSSPVAKETTTNSSSSNGRNDESQISQRFRLPQSDDRRLTGVYRNYFNDELSSERSKAPMRENPAFINDEGV</sequence>
<dbReference type="InterPro" id="IPR001905">
    <property type="entry name" value="Ammonium_transpt"/>
</dbReference>